<feature type="compositionally biased region" description="Polar residues" evidence="6">
    <location>
        <begin position="404"/>
        <end position="419"/>
    </location>
</feature>
<feature type="transmembrane region" description="Helical" evidence="7">
    <location>
        <begin position="199"/>
        <end position="219"/>
    </location>
</feature>
<feature type="compositionally biased region" description="Polar residues" evidence="6">
    <location>
        <begin position="319"/>
        <end position="332"/>
    </location>
</feature>
<feature type="region of interest" description="Disordered" evidence="6">
    <location>
        <begin position="319"/>
        <end position="379"/>
    </location>
</feature>
<dbReference type="Pfam" id="PF01925">
    <property type="entry name" value="TauE"/>
    <property type="match status" value="2"/>
</dbReference>
<dbReference type="AlphaFoldDB" id="A0AAW1R7L3"/>
<feature type="transmembrane region" description="Helical" evidence="7">
    <location>
        <begin position="171"/>
        <end position="193"/>
    </location>
</feature>
<keyword evidence="8" id="KW-0732">Signal</keyword>
<protein>
    <recommendedName>
        <fullName evidence="11">Sulfite exporter TauE/SafE family protein</fullName>
    </recommendedName>
</protein>
<dbReference type="PANTHER" id="PTHR14255">
    <property type="entry name" value="CEREBLON"/>
    <property type="match status" value="1"/>
</dbReference>
<proteinExistence type="inferred from homology"/>
<dbReference type="Proteomes" id="UP001489004">
    <property type="component" value="Unassembled WGS sequence"/>
</dbReference>
<dbReference type="GO" id="GO:0031464">
    <property type="term" value="C:Cul4A-RING E3 ubiquitin ligase complex"/>
    <property type="evidence" value="ECO:0007669"/>
    <property type="project" value="TreeGrafter"/>
</dbReference>
<keyword evidence="10" id="KW-1185">Reference proteome</keyword>
<comment type="subcellular location">
    <subcellularLocation>
        <location evidence="1">Membrane</location>
        <topology evidence="1">Multi-pass membrane protein</topology>
    </subcellularLocation>
</comment>
<keyword evidence="5 7" id="KW-0472">Membrane</keyword>
<evidence type="ECO:0000313" key="9">
    <source>
        <dbReference type="EMBL" id="KAK9829540.1"/>
    </source>
</evidence>
<feature type="signal peptide" evidence="8">
    <location>
        <begin position="1"/>
        <end position="32"/>
    </location>
</feature>
<keyword evidence="4 7" id="KW-1133">Transmembrane helix</keyword>
<accession>A0AAW1R7L3</accession>
<feature type="region of interest" description="Disordered" evidence="6">
    <location>
        <begin position="393"/>
        <end position="458"/>
    </location>
</feature>
<dbReference type="EMBL" id="JALJOR010000001">
    <property type="protein sequence ID" value="KAK9829540.1"/>
    <property type="molecule type" value="Genomic_DNA"/>
</dbReference>
<feature type="transmembrane region" description="Helical" evidence="7">
    <location>
        <begin position="532"/>
        <end position="556"/>
    </location>
</feature>
<name>A0AAW1R7L3_9CHLO</name>
<feature type="chain" id="PRO_5043632057" description="Sulfite exporter TauE/SafE family protein" evidence="8">
    <location>
        <begin position="33"/>
        <end position="726"/>
    </location>
</feature>
<dbReference type="GO" id="GO:0016567">
    <property type="term" value="P:protein ubiquitination"/>
    <property type="evidence" value="ECO:0007669"/>
    <property type="project" value="TreeGrafter"/>
</dbReference>
<comment type="similarity">
    <text evidence="2">Belongs to the 4-toluene sulfonate uptake permease (TSUP) (TC 2.A.102) family.</text>
</comment>
<dbReference type="GO" id="GO:0016020">
    <property type="term" value="C:membrane"/>
    <property type="evidence" value="ECO:0007669"/>
    <property type="project" value="UniProtKB-SubCell"/>
</dbReference>
<dbReference type="InterPro" id="IPR002781">
    <property type="entry name" value="TM_pro_TauE-like"/>
</dbReference>
<feature type="region of interest" description="Disordered" evidence="6">
    <location>
        <begin position="234"/>
        <end position="256"/>
    </location>
</feature>
<organism evidence="9 10">
    <name type="scientific">[Myrmecia] bisecta</name>
    <dbReference type="NCBI Taxonomy" id="41462"/>
    <lineage>
        <taxon>Eukaryota</taxon>
        <taxon>Viridiplantae</taxon>
        <taxon>Chlorophyta</taxon>
        <taxon>core chlorophytes</taxon>
        <taxon>Trebouxiophyceae</taxon>
        <taxon>Trebouxiales</taxon>
        <taxon>Trebouxiaceae</taxon>
        <taxon>Myrmecia</taxon>
    </lineage>
</organism>
<evidence type="ECO:0000256" key="1">
    <source>
        <dbReference type="ARBA" id="ARBA00004141"/>
    </source>
</evidence>
<feature type="transmembrane region" description="Helical" evidence="7">
    <location>
        <begin position="138"/>
        <end position="159"/>
    </location>
</feature>
<evidence type="ECO:0000256" key="5">
    <source>
        <dbReference type="ARBA" id="ARBA00023136"/>
    </source>
</evidence>
<feature type="compositionally biased region" description="Polar residues" evidence="6">
    <location>
        <begin position="243"/>
        <end position="256"/>
    </location>
</feature>
<feature type="transmembrane region" description="Helical" evidence="7">
    <location>
        <begin position="577"/>
        <end position="600"/>
    </location>
</feature>
<evidence type="ECO:0000256" key="8">
    <source>
        <dbReference type="SAM" id="SignalP"/>
    </source>
</evidence>
<evidence type="ECO:0000256" key="6">
    <source>
        <dbReference type="SAM" id="MobiDB-lite"/>
    </source>
</evidence>
<feature type="transmembrane region" description="Helical" evidence="7">
    <location>
        <begin position="504"/>
        <end position="520"/>
    </location>
</feature>
<keyword evidence="3 7" id="KW-0812">Transmembrane</keyword>
<sequence>MLRAAKLGLPFHSWMRLHVFAFSLGLFSPAAPDWTEAASEVARVKLDAETSQQSHLGTVGKSIFYSDHLFEELHGEVRLHSSNSPIQPHKPLVPLNWRDLVALGFGVASLFIAAGGGIGGGGVLVPIFLLVLDFPANVAVALSNITIVGGALANFLFNWHRRHPVLDRPLIDWDLILIMEPCTILGALIGGYINKVSPVWVTTTLLTLLLAVLTWKLALRGIITYQKESEILDKQAHEEASEQDSQSDPAGDNTLTTPLLQSQAITPAGSADLGISVRPIRITSYKESAGSSAVGSPLAYTTFGSTTASLPGRFLGRFSVSTPPISPGQVTPSHRRTSGSKRSTPLFTARAGEQAHAQEPSPLASSRVGTPDLPHSSIISDGTVMLDTTHHVPLAQTGFPGTPKTASHPASPNQHTTISLGPDVSEADDLARNAHPGAFPAVGPEPANGPNGSHRLVGDAEDDIDFESGKPLGPNGEPLTAAQQLAMEDQLEAILRDESHQFPWLKFAILVAMFAGVIASDKAKEKVRCGSAQYWLVVVAMVPAILVITLGVRGYLLRRFHVKRCAQYEWHEGDVAWSPYHTIVYPLVCSLAGLVAGMFGVGGGIVKGPLMLEMGVLPDVAAATSATMILFTAASASAVFISFGGIRLDYGVAVFVIGFVVTLAGQFVCHWLMQKLGRRSIIIFAMTALMALSLIAICYEAYLAVSSAVRHHQILSHGHICVRPQW</sequence>
<evidence type="ECO:0000256" key="3">
    <source>
        <dbReference type="ARBA" id="ARBA00022692"/>
    </source>
</evidence>
<comment type="caution">
    <text evidence="9">The sequence shown here is derived from an EMBL/GenBank/DDBJ whole genome shotgun (WGS) entry which is preliminary data.</text>
</comment>
<evidence type="ECO:0000256" key="4">
    <source>
        <dbReference type="ARBA" id="ARBA00022989"/>
    </source>
</evidence>
<feature type="transmembrane region" description="Helical" evidence="7">
    <location>
        <begin position="100"/>
        <end position="132"/>
    </location>
</feature>
<feature type="transmembrane region" description="Helical" evidence="7">
    <location>
        <begin position="679"/>
        <end position="705"/>
    </location>
</feature>
<reference evidence="9 10" key="1">
    <citation type="journal article" date="2024" name="Nat. Commun.">
        <title>Phylogenomics reveals the evolutionary origins of lichenization in chlorophyte algae.</title>
        <authorList>
            <person name="Puginier C."/>
            <person name="Libourel C."/>
            <person name="Otte J."/>
            <person name="Skaloud P."/>
            <person name="Haon M."/>
            <person name="Grisel S."/>
            <person name="Petersen M."/>
            <person name="Berrin J.G."/>
            <person name="Delaux P.M."/>
            <person name="Dal Grande F."/>
            <person name="Keller J."/>
        </authorList>
    </citation>
    <scope>NUCLEOTIDE SEQUENCE [LARGE SCALE GENOMIC DNA]</scope>
    <source>
        <strain evidence="9 10">SAG 2043</strain>
    </source>
</reference>
<dbReference type="PANTHER" id="PTHR14255:SF3">
    <property type="entry name" value="SULFITE EXPORTER TAUE_SAFE FAMILY PROTEIN 5-RELATED"/>
    <property type="match status" value="1"/>
</dbReference>
<evidence type="ECO:0000313" key="10">
    <source>
        <dbReference type="Proteomes" id="UP001489004"/>
    </source>
</evidence>
<gene>
    <name evidence="9" type="ORF">WJX72_006389</name>
</gene>
<feature type="transmembrane region" description="Helical" evidence="7">
    <location>
        <begin position="620"/>
        <end position="643"/>
    </location>
</feature>
<evidence type="ECO:0008006" key="11">
    <source>
        <dbReference type="Google" id="ProtNLM"/>
    </source>
</evidence>
<feature type="transmembrane region" description="Helical" evidence="7">
    <location>
        <begin position="650"/>
        <end position="673"/>
    </location>
</feature>
<evidence type="ECO:0000256" key="7">
    <source>
        <dbReference type="SAM" id="Phobius"/>
    </source>
</evidence>
<evidence type="ECO:0000256" key="2">
    <source>
        <dbReference type="ARBA" id="ARBA00009142"/>
    </source>
</evidence>